<protein>
    <submittedName>
        <fullName evidence="2">Uncharacterized protein</fullName>
    </submittedName>
</protein>
<reference evidence="2" key="2">
    <citation type="submission" date="2020-09" db="EMBL/GenBank/DDBJ databases">
        <authorList>
            <person name="Sun Q."/>
            <person name="Zhou Y."/>
        </authorList>
    </citation>
    <scope>NUCLEOTIDE SEQUENCE</scope>
    <source>
        <strain evidence="2">CGMCC 1.15448</strain>
    </source>
</reference>
<keyword evidence="3" id="KW-1185">Reference proteome</keyword>
<reference evidence="2" key="1">
    <citation type="journal article" date="2014" name="Int. J. Syst. Evol. Microbiol.">
        <title>Complete genome sequence of Corynebacterium casei LMG S-19264T (=DSM 44701T), isolated from a smear-ripened cheese.</title>
        <authorList>
            <consortium name="US DOE Joint Genome Institute (JGI-PGF)"/>
            <person name="Walter F."/>
            <person name="Albersmeier A."/>
            <person name="Kalinowski J."/>
            <person name="Ruckert C."/>
        </authorList>
    </citation>
    <scope>NUCLEOTIDE SEQUENCE</scope>
    <source>
        <strain evidence="2">CGMCC 1.15448</strain>
    </source>
</reference>
<keyword evidence="1" id="KW-0812">Transmembrane</keyword>
<name>A0A8J2XUJ2_9BACT</name>
<keyword evidence="1" id="KW-1133">Transmembrane helix</keyword>
<evidence type="ECO:0000313" key="2">
    <source>
        <dbReference type="EMBL" id="GGB07767.1"/>
    </source>
</evidence>
<gene>
    <name evidence="2" type="ORF">GCM10011511_34120</name>
</gene>
<dbReference type="EMBL" id="BMJC01000003">
    <property type="protein sequence ID" value="GGB07767.1"/>
    <property type="molecule type" value="Genomic_DNA"/>
</dbReference>
<dbReference type="AlphaFoldDB" id="A0A8J2XUJ2"/>
<accession>A0A8J2XUJ2</accession>
<keyword evidence="1" id="KW-0472">Membrane</keyword>
<proteinExistence type="predicted"/>
<dbReference type="Proteomes" id="UP000607559">
    <property type="component" value="Unassembled WGS sequence"/>
</dbReference>
<evidence type="ECO:0000256" key="1">
    <source>
        <dbReference type="SAM" id="Phobius"/>
    </source>
</evidence>
<dbReference type="RefSeq" id="WP_188933784.1">
    <property type="nucleotide sequence ID" value="NZ_BMJC01000003.1"/>
</dbReference>
<comment type="caution">
    <text evidence="2">The sequence shown here is derived from an EMBL/GenBank/DDBJ whole genome shotgun (WGS) entry which is preliminary data.</text>
</comment>
<organism evidence="2 3">
    <name type="scientific">Puia dinghuensis</name>
    <dbReference type="NCBI Taxonomy" id="1792502"/>
    <lineage>
        <taxon>Bacteria</taxon>
        <taxon>Pseudomonadati</taxon>
        <taxon>Bacteroidota</taxon>
        <taxon>Chitinophagia</taxon>
        <taxon>Chitinophagales</taxon>
        <taxon>Chitinophagaceae</taxon>
        <taxon>Puia</taxon>
    </lineage>
</organism>
<evidence type="ECO:0000313" key="3">
    <source>
        <dbReference type="Proteomes" id="UP000607559"/>
    </source>
</evidence>
<sequence length="52" mass="5912">MAHRKGLFRNPAHLTLSRIRHQPHFITLALFVLFGVIILVHLSNRGNSGLQL</sequence>
<feature type="transmembrane region" description="Helical" evidence="1">
    <location>
        <begin position="25"/>
        <end position="43"/>
    </location>
</feature>